<organism evidence="1 2">
    <name type="scientific">Vermiconidia calcicola</name>
    <dbReference type="NCBI Taxonomy" id="1690605"/>
    <lineage>
        <taxon>Eukaryota</taxon>
        <taxon>Fungi</taxon>
        <taxon>Dikarya</taxon>
        <taxon>Ascomycota</taxon>
        <taxon>Pezizomycotina</taxon>
        <taxon>Dothideomycetes</taxon>
        <taxon>Dothideomycetidae</taxon>
        <taxon>Mycosphaerellales</taxon>
        <taxon>Extremaceae</taxon>
        <taxon>Vermiconidia</taxon>
    </lineage>
</organism>
<gene>
    <name evidence="1" type="ORF">LTR37_017298</name>
</gene>
<name>A0ACC3MKH1_9PEZI</name>
<sequence>MELSSLPEYEYSPLPGRDWIRLLKLLTGTADGSPVIASLEEHQLDDGIVEYTSLSYSWGRNKDGDASLNHTIGVDGRKLNVTENLHDCLLQLVREDAPPLLWVDAVCIHQADVGERNAQVAMMADIYKRASSLLIWLGQDHDGNEDALAMEALSAIQAADFEDEYSPNMSVFDDLHLAESTLSASALRLGAFKLGCKLGKKQVHRDENGKQVIKGWLKRPTKKLIRFGLGTSLDYRSLLYPRAERDPSRLLRLLKTPLYIGWALGSEYSDAIKAVFRNTFWSIAKLCQRRYFSRRWIIQEIFHSNQQAANVRWGPFRVSISDLVTMLMKCHLAVYKALERFLRPWITYKRYDDVDTLRKACIAVIAILNIRDDKDTLNTNDGSRKILSFVHKFQHTSCADERDIIYALVSLAEGETSIVPNYSLPTGMAYADFATKLAEGGALSTVLEWASRQSHSREQDFRNPKLDGRSVDFSRRAPQRAILSSSGGALTFRARIGSISLSQFNFHNEKLRHRRLRSIRIGEFAEGDYACDFFYDSGEYGVPRSGFVLRPVTGLPSCFTLVGEWHHNEPNVDVMLHFVTEARIETITLH</sequence>
<evidence type="ECO:0000313" key="2">
    <source>
        <dbReference type="Proteomes" id="UP001281147"/>
    </source>
</evidence>
<comment type="caution">
    <text evidence="1">The sequence shown here is derived from an EMBL/GenBank/DDBJ whole genome shotgun (WGS) entry which is preliminary data.</text>
</comment>
<dbReference type="Proteomes" id="UP001281147">
    <property type="component" value="Unassembled WGS sequence"/>
</dbReference>
<accession>A0ACC3MKH1</accession>
<protein>
    <submittedName>
        <fullName evidence="1">Uncharacterized protein</fullName>
    </submittedName>
</protein>
<reference evidence="1" key="1">
    <citation type="submission" date="2023-07" db="EMBL/GenBank/DDBJ databases">
        <title>Black Yeasts Isolated from many extreme environments.</title>
        <authorList>
            <person name="Coleine C."/>
            <person name="Stajich J.E."/>
            <person name="Selbmann L."/>
        </authorList>
    </citation>
    <scope>NUCLEOTIDE SEQUENCE</scope>
    <source>
        <strain evidence="1">CCFEE 5714</strain>
    </source>
</reference>
<keyword evidence="2" id="KW-1185">Reference proteome</keyword>
<proteinExistence type="predicted"/>
<evidence type="ECO:0000313" key="1">
    <source>
        <dbReference type="EMBL" id="KAK3697716.1"/>
    </source>
</evidence>
<dbReference type="EMBL" id="JAUTXU010000221">
    <property type="protein sequence ID" value="KAK3697716.1"/>
    <property type="molecule type" value="Genomic_DNA"/>
</dbReference>